<comment type="caution">
    <text evidence="1">The sequence shown here is derived from an EMBL/GenBank/DDBJ whole genome shotgun (WGS) entry which is preliminary data.</text>
</comment>
<proteinExistence type="predicted"/>
<dbReference type="EMBL" id="AKWR02000120">
    <property type="protein sequence ID" value="EMJ36662.1"/>
    <property type="molecule type" value="Genomic_DNA"/>
</dbReference>
<dbReference type="AlphaFoldDB" id="A0A0F6IF37"/>
<reference evidence="1 2" key="1">
    <citation type="submission" date="2013-01" db="EMBL/GenBank/DDBJ databases">
        <authorList>
            <person name="Harkins D.M."/>
            <person name="Durkin A.S."/>
            <person name="Brinkac L.M."/>
            <person name="Haft D.H."/>
            <person name="Selengut J.D."/>
            <person name="Sanka R."/>
            <person name="DePew J."/>
            <person name="Purushe J."/>
            <person name="Peacock S.J."/>
            <person name="Thaipadungpanit J."/>
            <person name="Wuthiekanun V.W."/>
            <person name="Day N.P."/>
            <person name="Vinetz J.M."/>
            <person name="Sutton G.G."/>
            <person name="Nierman W.C."/>
            <person name="Fouts D.E."/>
        </authorList>
    </citation>
    <scope>NUCLEOTIDE SEQUENCE [LARGE SCALE GENOMIC DNA]</scope>
    <source>
        <strain evidence="1 2">FPW1039</strain>
    </source>
</reference>
<sequence>MILQINSKNVGTTTNTDFTDQFYKCGNYHKHRFYRSILKMWELPQTPILQINSKNVGTITFKKFFFNRIYVKLEFIYPYILYRNNSYFLRILSLFL</sequence>
<dbReference type="AntiFam" id="ANF00051">
    <property type="entry name" value="Translation of DNA tandem repeat"/>
</dbReference>
<protein>
    <submittedName>
        <fullName evidence="1">Uncharacterized protein</fullName>
    </submittedName>
</protein>
<dbReference type="Proteomes" id="UP000012164">
    <property type="component" value="Unassembled WGS sequence"/>
</dbReference>
<evidence type="ECO:0000313" key="2">
    <source>
        <dbReference type="Proteomes" id="UP000012164"/>
    </source>
</evidence>
<evidence type="ECO:0000313" key="1">
    <source>
        <dbReference type="EMBL" id="EMJ36662.1"/>
    </source>
</evidence>
<gene>
    <name evidence="1" type="ORF">LEP1GSC079_3937</name>
</gene>
<name>A0A0F6IF37_LEPIR</name>
<organism evidence="1 2">
    <name type="scientific">Leptospira interrogans str. FPW1039</name>
    <dbReference type="NCBI Taxonomy" id="1193040"/>
    <lineage>
        <taxon>Bacteria</taxon>
        <taxon>Pseudomonadati</taxon>
        <taxon>Spirochaetota</taxon>
        <taxon>Spirochaetia</taxon>
        <taxon>Leptospirales</taxon>
        <taxon>Leptospiraceae</taxon>
        <taxon>Leptospira</taxon>
    </lineage>
</organism>
<accession>A0A0F6IF37</accession>